<dbReference type="RefSeq" id="WP_041993715.1">
    <property type="nucleotide sequence ID" value="NZ_CDOD01000045.1"/>
</dbReference>
<reference evidence="2" key="1">
    <citation type="submission" date="2015-01" db="EMBL/GenBank/DDBJ databases">
        <authorList>
            <person name="MANFREDI Pablo"/>
        </authorList>
    </citation>
    <scope>NUCLEOTIDE SEQUENCE [LARGE SCALE GENOMIC DNA]</scope>
    <source>
        <strain evidence="2">Ccyn2B</strain>
    </source>
</reference>
<proteinExistence type="predicted"/>
<accession>A0A0B7HF52</accession>
<organism evidence="1 2">
    <name type="scientific">Capnocytophaga cynodegmi</name>
    <dbReference type="NCBI Taxonomy" id="28189"/>
    <lineage>
        <taxon>Bacteria</taxon>
        <taxon>Pseudomonadati</taxon>
        <taxon>Bacteroidota</taxon>
        <taxon>Flavobacteriia</taxon>
        <taxon>Flavobacteriales</taxon>
        <taxon>Flavobacteriaceae</taxon>
        <taxon>Capnocytophaga</taxon>
    </lineage>
</organism>
<evidence type="ECO:0000313" key="1">
    <source>
        <dbReference type="EMBL" id="CEN38351.1"/>
    </source>
</evidence>
<dbReference type="Proteomes" id="UP000038055">
    <property type="component" value="Unassembled WGS sequence"/>
</dbReference>
<keyword evidence="2" id="KW-1185">Reference proteome</keyword>
<dbReference type="EMBL" id="CDOD01000045">
    <property type="protein sequence ID" value="CEN38351.1"/>
    <property type="molecule type" value="Genomic_DNA"/>
</dbReference>
<dbReference type="eggNOG" id="ENOG5031P15">
    <property type="taxonomic scope" value="Bacteria"/>
</dbReference>
<dbReference type="STRING" id="28189.CCYN74_30263"/>
<name>A0A0B7HF52_9FLAO</name>
<gene>
    <name evidence="1" type="ORF">CCYN2B_50028</name>
</gene>
<evidence type="ECO:0000313" key="2">
    <source>
        <dbReference type="Proteomes" id="UP000038055"/>
    </source>
</evidence>
<sequence length="214" mass="25033">MNGITWDKFYFIITPDEFELIFGSGDFYFMKTNCRVALDYQYDSKESIFLAYQNFWEKIIVGKRKLVNPEFTDTYLPIYISIIDNYRNIKFEKIDSKSDGNIDFKRVSSKKTFIGLSPAELSFFNDKISMIYANTEGMIGLRLVRPKSIDGISTENDPITPIYKDIVKSIKKICKKAKILREETLFKPNLWISENAKKVINENIYLAKNNLKFI</sequence>
<protein>
    <submittedName>
        <fullName evidence="1">Uncharacterized protein</fullName>
    </submittedName>
</protein>
<dbReference type="AlphaFoldDB" id="A0A0B7HF52"/>